<feature type="compositionally biased region" description="Polar residues" evidence="3">
    <location>
        <begin position="613"/>
        <end position="625"/>
    </location>
</feature>
<evidence type="ECO:0000256" key="1">
    <source>
        <dbReference type="ARBA" id="ARBA00004123"/>
    </source>
</evidence>
<dbReference type="EMBL" id="VFQX01000004">
    <property type="protein sequence ID" value="KAF0983853.1"/>
    <property type="molecule type" value="Genomic_DNA"/>
</dbReference>
<feature type="compositionally biased region" description="Low complexity" evidence="3">
    <location>
        <begin position="125"/>
        <end position="142"/>
    </location>
</feature>
<dbReference type="PROSITE" id="PS50013">
    <property type="entry name" value="CHROMO_2"/>
    <property type="match status" value="1"/>
</dbReference>
<dbReference type="SMART" id="SM00298">
    <property type="entry name" value="CHROMO"/>
    <property type="match status" value="1"/>
</dbReference>
<dbReference type="RefSeq" id="XP_044568566.1">
    <property type="nucleotide sequence ID" value="XM_044711548.1"/>
</dbReference>
<dbReference type="VEuPathDB" id="AmoebaDB:FDP41_007768"/>
<feature type="region of interest" description="Disordered" evidence="3">
    <location>
        <begin position="72"/>
        <end position="290"/>
    </location>
</feature>
<evidence type="ECO:0000256" key="2">
    <source>
        <dbReference type="ARBA" id="ARBA00023242"/>
    </source>
</evidence>
<dbReference type="VEuPathDB" id="AmoebaDB:NfTy_005970"/>
<comment type="caution">
    <text evidence="5">The sequence shown here is derived from an EMBL/GenBank/DDBJ whole genome shotgun (WGS) entry which is preliminary data.</text>
</comment>
<feature type="compositionally biased region" description="Basic and acidic residues" evidence="3">
    <location>
        <begin position="518"/>
        <end position="542"/>
    </location>
</feature>
<protein>
    <recommendedName>
        <fullName evidence="4">Chromo domain-containing protein</fullName>
    </recommendedName>
</protein>
<comment type="subcellular location">
    <subcellularLocation>
        <location evidence="1">Nucleus</location>
    </subcellularLocation>
</comment>
<feature type="compositionally biased region" description="Polar residues" evidence="3">
    <location>
        <begin position="435"/>
        <end position="447"/>
    </location>
</feature>
<dbReference type="InterPro" id="IPR023780">
    <property type="entry name" value="Chromo_domain"/>
</dbReference>
<proteinExistence type="predicted"/>
<dbReference type="SUPFAM" id="SSF54160">
    <property type="entry name" value="Chromo domain-like"/>
    <property type="match status" value="1"/>
</dbReference>
<feature type="compositionally biased region" description="Polar residues" evidence="3">
    <location>
        <begin position="455"/>
        <end position="472"/>
    </location>
</feature>
<sequence length="1061" mass="117015">MSIGESDIYEVEYIIAKKYSGGRPTYLVKWKGYDDSKNTWEPFENVTLDGQTTIIDEFEDRRKEIQSRLKSIRREKEEQIQSRAKLAATNSSEPIKINKRQILDDDADKDKENTENLKNSALEASSSSNNSTNVTNNTSEETSSTKKRKLILDDDEDDKSSAETKPSQMTAKYISSIDTNPLSKARKKNPEECSTGASQPPFRIQKKKILPPSSSSVSVKPSLISGSSSQILPPVLSSSLVSQSSSSSIPPTQPLSHLPLPPTNPPSTDNARTVNRTLSHSPPSDPRLRFFPKLATEACVGTNLAPSTTSTSMPPPQVTNHNGTQDTIPNNQNPPPSASSSATQTIQPVVGGIAAFLSQHKDDSTFSKSKRRKAPAQLQIYPEFKERDIALKIASTSGPVSPTDLSRRATTDYGAVGSSRSSSLVSPNTPPVPYNPQNSKQPTTTLGPVSPTDPRGQSVQRMPSSRNITGPISPTDPMRAEFPSPPTNSPPVLSRDTRKLASYPPTSSNTPVTQPVDISKERPSDSVEKPSDISKSNTERPPIRNGPISPSSIVPNSTTPFKPPTSRPMIAGPISPSDPNRSTVIAKSNSDKTPSTTTPQSSPQTPSVPFNRPPSSYRSGPISPSDTRRQEDRFQRKEQGYHERSYEQKSGYYSSSNYYSGSSKEYYSSSSSRPYYEKSSDRYHSPSLSYEKRQSHSYIDTTKSYKPSLIDTSHNNERSQSSSAPPTLTNSPSSSASSLDSLRSNETEGPLHVVESDIELTDGVNLKISNLHIQAFVKGTRDPKFTPNINVDGTAKWDFENHGRNAIRCFITSQEPNDLPSLDKQASDLKKNKNAFRAKWDLDGRRYKVFIYPSCREVRSAFSMNPPDFPLIGEPHFVALLQSKTSNSNSSSSSISTEMVETKRFDSNALSRSREHEQPIVIDNSPNLDNRTVQVLKSLHNELCSLQQKTTSSGMSPPLATNITSRQHKILSQSKKMKDACNDILNLLFKGNIPKESTTTTSSNANILENMEDHIRELLHLDLDQLKDTIELVNQGEYNRSRLGELRVNELKDVMGEIFLK</sequence>
<reference evidence="5 6" key="1">
    <citation type="journal article" date="2019" name="Sci. Rep.">
        <title>Nanopore sequencing improves the draft genome of the human pathogenic amoeba Naegleria fowleri.</title>
        <authorList>
            <person name="Liechti N."/>
            <person name="Schurch N."/>
            <person name="Bruggmann R."/>
            <person name="Wittwer M."/>
        </authorList>
    </citation>
    <scope>NUCLEOTIDE SEQUENCE [LARGE SCALE GENOMIC DNA]</scope>
    <source>
        <strain evidence="5 6">ATCC 30894</strain>
    </source>
</reference>
<keyword evidence="6" id="KW-1185">Reference proteome</keyword>
<name>A0A6A5C0A1_NAEFO</name>
<evidence type="ECO:0000259" key="4">
    <source>
        <dbReference type="PROSITE" id="PS50013"/>
    </source>
</evidence>
<dbReference type="CDD" id="cd00024">
    <property type="entry name" value="CD_CSD"/>
    <property type="match status" value="1"/>
</dbReference>
<dbReference type="PANTHER" id="PTHR47240">
    <property type="entry name" value="CHROMO DOMAIN-CONTAINING PROTEIN LHP1"/>
    <property type="match status" value="1"/>
</dbReference>
<accession>A0A6A5C0A1</accession>
<feature type="compositionally biased region" description="Polar residues" evidence="3">
    <location>
        <begin position="577"/>
        <end position="592"/>
    </location>
</feature>
<feature type="compositionally biased region" description="Low complexity" evidence="3">
    <location>
        <begin position="721"/>
        <end position="744"/>
    </location>
</feature>
<feature type="compositionally biased region" description="Polar residues" evidence="3">
    <location>
        <begin position="394"/>
        <end position="404"/>
    </location>
</feature>
<feature type="domain" description="Chromo" evidence="4">
    <location>
        <begin position="9"/>
        <end position="70"/>
    </location>
</feature>
<organism evidence="5 6">
    <name type="scientific">Naegleria fowleri</name>
    <name type="common">Brain eating amoeba</name>
    <dbReference type="NCBI Taxonomy" id="5763"/>
    <lineage>
        <taxon>Eukaryota</taxon>
        <taxon>Discoba</taxon>
        <taxon>Heterolobosea</taxon>
        <taxon>Tetramitia</taxon>
        <taxon>Eutetramitia</taxon>
        <taxon>Vahlkampfiidae</taxon>
        <taxon>Naegleria</taxon>
    </lineage>
</organism>
<feature type="compositionally biased region" description="Polar residues" evidence="3">
    <location>
        <begin position="266"/>
        <end position="282"/>
    </location>
</feature>
<dbReference type="Gene3D" id="2.40.50.40">
    <property type="match status" value="1"/>
</dbReference>
<dbReference type="AlphaFoldDB" id="A0A6A5C0A1"/>
<dbReference type="VEuPathDB" id="AmoebaDB:NF0126430"/>
<feature type="region of interest" description="Disordered" evidence="3">
    <location>
        <begin position="393"/>
        <end position="748"/>
    </location>
</feature>
<dbReference type="VEuPathDB" id="AmoebaDB:NF0126440"/>
<dbReference type="VEuPathDB" id="AmoebaDB:NF0126420"/>
<keyword evidence="2" id="KW-0539">Nucleus</keyword>
<dbReference type="InterPro" id="IPR023779">
    <property type="entry name" value="Chromodomain_CS"/>
</dbReference>
<feature type="compositionally biased region" description="Low complexity" evidence="3">
    <location>
        <begin position="650"/>
        <end position="674"/>
    </location>
</feature>
<feature type="compositionally biased region" description="Basic and acidic residues" evidence="3">
    <location>
        <begin position="626"/>
        <end position="647"/>
    </location>
</feature>
<dbReference type="InterPro" id="IPR016197">
    <property type="entry name" value="Chromo-like_dom_sf"/>
</dbReference>
<evidence type="ECO:0000313" key="5">
    <source>
        <dbReference type="EMBL" id="KAF0983853.1"/>
    </source>
</evidence>
<feature type="compositionally biased region" description="Polar residues" evidence="3">
    <location>
        <begin position="548"/>
        <end position="560"/>
    </location>
</feature>
<feature type="region of interest" description="Disordered" evidence="3">
    <location>
        <begin position="302"/>
        <end position="346"/>
    </location>
</feature>
<dbReference type="InterPro" id="IPR000953">
    <property type="entry name" value="Chromo/chromo_shadow_dom"/>
</dbReference>
<dbReference type="OMA" id="ENMEDHI"/>
<evidence type="ECO:0000313" key="6">
    <source>
        <dbReference type="Proteomes" id="UP000444721"/>
    </source>
</evidence>
<dbReference type="Pfam" id="PF00385">
    <property type="entry name" value="Chromo"/>
    <property type="match status" value="1"/>
</dbReference>
<feature type="compositionally biased region" description="Low complexity" evidence="3">
    <location>
        <begin position="210"/>
        <end position="256"/>
    </location>
</feature>
<feature type="compositionally biased region" description="Low complexity" evidence="3">
    <location>
        <begin position="593"/>
        <end position="607"/>
    </location>
</feature>
<feature type="compositionally biased region" description="Basic and acidic residues" evidence="3">
    <location>
        <begin position="675"/>
        <end position="694"/>
    </location>
</feature>
<dbReference type="OrthoDB" id="6421498at2759"/>
<dbReference type="GO" id="GO:0031507">
    <property type="term" value="P:heterochromatin formation"/>
    <property type="evidence" value="ECO:0007669"/>
    <property type="project" value="InterPro"/>
</dbReference>
<gene>
    <name evidence="5" type="ORF">FDP41_007768</name>
</gene>
<feature type="compositionally biased region" description="Polar residues" evidence="3">
    <location>
        <begin position="504"/>
        <end position="513"/>
    </location>
</feature>
<dbReference type="GeneID" id="68114986"/>
<dbReference type="GO" id="GO:0005634">
    <property type="term" value="C:nucleus"/>
    <property type="evidence" value="ECO:0007669"/>
    <property type="project" value="UniProtKB-SubCell"/>
</dbReference>
<feature type="compositionally biased region" description="Polar residues" evidence="3">
    <location>
        <begin position="318"/>
        <end position="327"/>
    </location>
</feature>
<dbReference type="PROSITE" id="PS00598">
    <property type="entry name" value="CHROMO_1"/>
    <property type="match status" value="1"/>
</dbReference>
<feature type="compositionally biased region" description="Polar residues" evidence="3">
    <location>
        <begin position="696"/>
        <end position="713"/>
    </location>
</feature>
<dbReference type="PANTHER" id="PTHR47240:SF2">
    <property type="entry name" value="CHROMO DOMAIN-CONTAINING PROTEIN LHP1"/>
    <property type="match status" value="1"/>
</dbReference>
<dbReference type="Proteomes" id="UP000444721">
    <property type="component" value="Unassembled WGS sequence"/>
</dbReference>
<evidence type="ECO:0000256" key="3">
    <source>
        <dbReference type="SAM" id="MobiDB-lite"/>
    </source>
</evidence>
<dbReference type="InterPro" id="IPR044251">
    <property type="entry name" value="LHP1-like"/>
</dbReference>